<comment type="caution">
    <text evidence="3">The sequence shown here is derived from an EMBL/GenBank/DDBJ whole genome shotgun (WGS) entry which is preliminary data.</text>
</comment>
<dbReference type="Proteomes" id="UP000683139">
    <property type="component" value="Unassembled WGS sequence"/>
</dbReference>
<dbReference type="SUPFAM" id="SSF52218">
    <property type="entry name" value="Flavoproteins"/>
    <property type="match status" value="1"/>
</dbReference>
<dbReference type="RefSeq" id="WP_246563754.1">
    <property type="nucleotide sequence ID" value="NZ_BOSE01000008.1"/>
</dbReference>
<dbReference type="InterPro" id="IPR029039">
    <property type="entry name" value="Flavoprotein-like_sf"/>
</dbReference>
<accession>A0A919YQI6</accession>
<evidence type="ECO:0000313" key="3">
    <source>
        <dbReference type="EMBL" id="GIP18208.1"/>
    </source>
</evidence>
<dbReference type="EMBL" id="BOSE01000008">
    <property type="protein sequence ID" value="GIP18208.1"/>
    <property type="molecule type" value="Genomic_DNA"/>
</dbReference>
<dbReference type="Pfam" id="PF02525">
    <property type="entry name" value="Flavodoxin_2"/>
    <property type="match status" value="1"/>
</dbReference>
<reference evidence="3" key="1">
    <citation type="submission" date="2021-03" db="EMBL/GenBank/DDBJ databases">
        <title>Antimicrobial resistance genes in bacteria isolated from Japanese honey, and their potential for conferring macrolide and lincosamide resistance in the American foulbrood pathogen Paenibacillus larvae.</title>
        <authorList>
            <person name="Okamoto M."/>
            <person name="Kumagai M."/>
            <person name="Kanamori H."/>
            <person name="Takamatsu D."/>
        </authorList>
    </citation>
    <scope>NUCLEOTIDE SEQUENCE</scope>
    <source>
        <strain evidence="3">J40TS1</strain>
    </source>
</reference>
<protein>
    <submittedName>
        <fullName evidence="3">NAD(P)H oxidoreductase YdeQ</fullName>
    </submittedName>
</protein>
<keyword evidence="1" id="KW-0560">Oxidoreductase</keyword>
<keyword evidence="4" id="KW-1185">Reference proteome</keyword>
<proteinExistence type="predicted"/>
<feature type="domain" description="Flavodoxin-like fold" evidence="2">
    <location>
        <begin position="12"/>
        <end position="179"/>
    </location>
</feature>
<dbReference type="GO" id="GO:0009055">
    <property type="term" value="F:electron transfer activity"/>
    <property type="evidence" value="ECO:0007669"/>
    <property type="project" value="TreeGrafter"/>
</dbReference>
<sequence>MMNHQSDHIKLKTLVIVAHPALHTSSRANQKLAQTAARNATTVHDLYAAYSGTTLNAAHEQQLLLEHDRIILQFPIWWYSCPSLLKQWLDDVLTYGWAYGEGGNKLHGKEWGLAVTAGGSNETYSPQGYNLYSLEQLLRPFEVTASIIGVRFLPIFIVFNAMQLNEQELDIKAEKYAAYLTSIH</sequence>
<gene>
    <name evidence="3" type="primary">ydeQ</name>
    <name evidence="3" type="ORF">J40TS1_38500</name>
</gene>
<dbReference type="AlphaFoldDB" id="A0A919YQI6"/>
<name>A0A919YQI6_9BACL</name>
<evidence type="ECO:0000313" key="4">
    <source>
        <dbReference type="Proteomes" id="UP000683139"/>
    </source>
</evidence>
<dbReference type="InterPro" id="IPR046980">
    <property type="entry name" value="KefG/KefF"/>
</dbReference>
<evidence type="ECO:0000256" key="1">
    <source>
        <dbReference type="ARBA" id="ARBA00023002"/>
    </source>
</evidence>
<dbReference type="GO" id="GO:0003955">
    <property type="term" value="F:NAD(P)H dehydrogenase (quinone) activity"/>
    <property type="evidence" value="ECO:0007669"/>
    <property type="project" value="TreeGrafter"/>
</dbReference>
<evidence type="ECO:0000259" key="2">
    <source>
        <dbReference type="Pfam" id="PF02525"/>
    </source>
</evidence>
<dbReference type="GO" id="GO:0010181">
    <property type="term" value="F:FMN binding"/>
    <property type="evidence" value="ECO:0007669"/>
    <property type="project" value="TreeGrafter"/>
</dbReference>
<dbReference type="PANTHER" id="PTHR47307">
    <property type="entry name" value="GLUTATHIONE-REGULATED POTASSIUM-EFFLUX SYSTEM ANCILLARY PROTEIN KEFG"/>
    <property type="match status" value="1"/>
</dbReference>
<dbReference type="PANTHER" id="PTHR47307:SF1">
    <property type="entry name" value="GLUTATHIONE-REGULATED POTASSIUM-EFFLUX SYSTEM ANCILLARY PROTEIN KEFG"/>
    <property type="match status" value="1"/>
</dbReference>
<dbReference type="Gene3D" id="3.40.50.360">
    <property type="match status" value="1"/>
</dbReference>
<dbReference type="InterPro" id="IPR003680">
    <property type="entry name" value="Flavodoxin_fold"/>
</dbReference>
<organism evidence="3 4">
    <name type="scientific">Paenibacillus montaniterrae</name>
    <dbReference type="NCBI Taxonomy" id="429341"/>
    <lineage>
        <taxon>Bacteria</taxon>
        <taxon>Bacillati</taxon>
        <taxon>Bacillota</taxon>
        <taxon>Bacilli</taxon>
        <taxon>Bacillales</taxon>
        <taxon>Paenibacillaceae</taxon>
        <taxon>Paenibacillus</taxon>
    </lineage>
</organism>